<comment type="similarity">
    <text evidence="2">Belongs to the EamA transporter family.</text>
</comment>
<dbReference type="InterPro" id="IPR004626">
    <property type="entry name" value="RarD"/>
</dbReference>
<dbReference type="EMBL" id="JABVEC010000024">
    <property type="protein sequence ID" value="MBC6469145.1"/>
    <property type="molecule type" value="Genomic_DNA"/>
</dbReference>
<organism evidence="10 11">
    <name type="scientific">Actinomadura alba</name>
    <dbReference type="NCBI Taxonomy" id="406431"/>
    <lineage>
        <taxon>Bacteria</taxon>
        <taxon>Bacillati</taxon>
        <taxon>Actinomycetota</taxon>
        <taxon>Actinomycetes</taxon>
        <taxon>Streptosporangiales</taxon>
        <taxon>Thermomonosporaceae</taxon>
        <taxon>Actinomadura</taxon>
    </lineage>
</organism>
<feature type="transmembrane region" description="Helical" evidence="8">
    <location>
        <begin position="67"/>
        <end position="89"/>
    </location>
</feature>
<keyword evidence="3" id="KW-0813">Transport</keyword>
<evidence type="ECO:0000256" key="6">
    <source>
        <dbReference type="ARBA" id="ARBA00022989"/>
    </source>
</evidence>
<dbReference type="PANTHER" id="PTHR22911:SF137">
    <property type="entry name" value="SOLUTE CARRIER FAMILY 35 MEMBER G2-RELATED"/>
    <property type="match status" value="1"/>
</dbReference>
<feature type="transmembrane region" description="Helical" evidence="8">
    <location>
        <begin position="177"/>
        <end position="197"/>
    </location>
</feature>
<reference evidence="10 11" key="1">
    <citation type="submission" date="2020-06" db="EMBL/GenBank/DDBJ databases">
        <title>Actinomadura xiongansis sp. nov., isolated from soil of Baiyangdian.</title>
        <authorList>
            <person name="Zhang X."/>
        </authorList>
    </citation>
    <scope>NUCLEOTIDE SEQUENCE [LARGE SCALE GENOMIC DNA]</scope>
    <source>
        <strain evidence="10 11">HBUM206468</strain>
    </source>
</reference>
<evidence type="ECO:0000256" key="1">
    <source>
        <dbReference type="ARBA" id="ARBA00004651"/>
    </source>
</evidence>
<evidence type="ECO:0000259" key="9">
    <source>
        <dbReference type="Pfam" id="PF00892"/>
    </source>
</evidence>
<dbReference type="Proteomes" id="UP000805614">
    <property type="component" value="Unassembled WGS sequence"/>
</dbReference>
<dbReference type="Pfam" id="PF00892">
    <property type="entry name" value="EamA"/>
    <property type="match status" value="1"/>
</dbReference>
<feature type="transmembrane region" description="Helical" evidence="8">
    <location>
        <begin position="37"/>
        <end position="55"/>
    </location>
</feature>
<keyword evidence="4" id="KW-1003">Cell membrane</keyword>
<dbReference type="NCBIfam" id="TIGR00688">
    <property type="entry name" value="rarD"/>
    <property type="match status" value="1"/>
</dbReference>
<accession>A0ABR7LWB7</accession>
<keyword evidence="7 8" id="KW-0472">Membrane</keyword>
<feature type="transmembrane region" description="Helical" evidence="8">
    <location>
        <begin position="265"/>
        <end position="283"/>
    </location>
</feature>
<keyword evidence="5 8" id="KW-0812">Transmembrane</keyword>
<evidence type="ECO:0000256" key="2">
    <source>
        <dbReference type="ARBA" id="ARBA00007362"/>
    </source>
</evidence>
<dbReference type="Gene3D" id="1.10.3730.20">
    <property type="match status" value="1"/>
</dbReference>
<evidence type="ECO:0000313" key="10">
    <source>
        <dbReference type="EMBL" id="MBC6469145.1"/>
    </source>
</evidence>
<evidence type="ECO:0000313" key="11">
    <source>
        <dbReference type="Proteomes" id="UP000805614"/>
    </source>
</evidence>
<evidence type="ECO:0000256" key="4">
    <source>
        <dbReference type="ARBA" id="ARBA00022475"/>
    </source>
</evidence>
<gene>
    <name evidence="10" type="primary">rarD</name>
    <name evidence="10" type="ORF">HKK74_27150</name>
</gene>
<protein>
    <submittedName>
        <fullName evidence="10">EamA family transporter RarD</fullName>
    </submittedName>
</protein>
<dbReference type="SUPFAM" id="SSF103481">
    <property type="entry name" value="Multidrug resistance efflux transporter EmrE"/>
    <property type="match status" value="2"/>
</dbReference>
<comment type="subcellular location">
    <subcellularLocation>
        <location evidence="1">Cell membrane</location>
        <topology evidence="1">Multi-pass membrane protein</topology>
    </subcellularLocation>
</comment>
<dbReference type="PANTHER" id="PTHR22911">
    <property type="entry name" value="ACYL-MALONYL CONDENSING ENZYME-RELATED"/>
    <property type="match status" value="1"/>
</dbReference>
<proteinExistence type="inferred from homology"/>
<evidence type="ECO:0000256" key="3">
    <source>
        <dbReference type="ARBA" id="ARBA00022448"/>
    </source>
</evidence>
<evidence type="ECO:0000256" key="8">
    <source>
        <dbReference type="SAM" id="Phobius"/>
    </source>
</evidence>
<keyword evidence="6 8" id="KW-1133">Transmembrane helix</keyword>
<evidence type="ECO:0000256" key="7">
    <source>
        <dbReference type="ARBA" id="ARBA00023136"/>
    </source>
</evidence>
<dbReference type="RefSeq" id="WP_187246191.1">
    <property type="nucleotide sequence ID" value="NZ_BAAAOK010000015.1"/>
</dbReference>
<feature type="transmembrane region" description="Helical" evidence="8">
    <location>
        <begin position="101"/>
        <end position="119"/>
    </location>
</feature>
<sequence>MPDERRGVALGVLAYVLWGMSALYWPLLEPVSAVEILALRIVLSFVALVGLLTLLRRWNRVRRLARGFRQVCLLVIAGALTSVNWGLFIFATMTGHVVDAALGYFITPLVSIFFGVVIFRERLRAWQWAAFVLGVVSVVVLTVDYGTVPWIAGGLALTFGIYGLIKKHVSVGALEGLMVETAAFLPFALVFTVALQVTGNATFGHVSVANTCLVIGAGFVMLIPMLLFSAAATRIPLSVTGMLQFIEPCVQFLIGLLVFHESMSVTRWGGFVLVWGALITLSIDGLRVRRRMSGAVSSTHRSDHEVPTL</sequence>
<keyword evidence="11" id="KW-1185">Reference proteome</keyword>
<feature type="transmembrane region" description="Helical" evidence="8">
    <location>
        <begin position="126"/>
        <end position="143"/>
    </location>
</feature>
<dbReference type="InterPro" id="IPR000620">
    <property type="entry name" value="EamA_dom"/>
</dbReference>
<comment type="caution">
    <text evidence="10">The sequence shown here is derived from an EMBL/GenBank/DDBJ whole genome shotgun (WGS) entry which is preliminary data.</text>
</comment>
<dbReference type="InterPro" id="IPR037185">
    <property type="entry name" value="EmrE-like"/>
</dbReference>
<name>A0ABR7LWB7_9ACTN</name>
<feature type="transmembrane region" description="Helical" evidence="8">
    <location>
        <begin position="203"/>
        <end position="228"/>
    </location>
</feature>
<feature type="transmembrane region" description="Helical" evidence="8">
    <location>
        <begin position="7"/>
        <end position="25"/>
    </location>
</feature>
<evidence type="ECO:0000256" key="5">
    <source>
        <dbReference type="ARBA" id="ARBA00022692"/>
    </source>
</evidence>
<feature type="domain" description="EamA" evidence="9">
    <location>
        <begin position="6"/>
        <end position="142"/>
    </location>
</feature>
<feature type="transmembrane region" description="Helical" evidence="8">
    <location>
        <begin position="235"/>
        <end position="259"/>
    </location>
</feature>
<feature type="transmembrane region" description="Helical" evidence="8">
    <location>
        <begin position="149"/>
        <end position="165"/>
    </location>
</feature>